<dbReference type="Proteomes" id="UP000755667">
    <property type="component" value="Unassembled WGS sequence"/>
</dbReference>
<evidence type="ECO:0000259" key="2">
    <source>
        <dbReference type="Pfam" id="PF03703"/>
    </source>
</evidence>
<evidence type="ECO:0000313" key="4">
    <source>
        <dbReference type="EMBL" id="MBM2417454.1"/>
    </source>
</evidence>
<dbReference type="RefSeq" id="WP_085627456.1">
    <property type="nucleotide sequence ID" value="NZ_JAFBWU010000006.1"/>
</dbReference>
<dbReference type="InterPro" id="IPR005182">
    <property type="entry name" value="YdbS-like_PH"/>
</dbReference>
<keyword evidence="1" id="KW-0472">Membrane</keyword>
<keyword evidence="1" id="KW-1133">Transmembrane helix</keyword>
<gene>
    <name evidence="3" type="ORF">JQX41_10765</name>
    <name evidence="4" type="ORF">JQX48_10770</name>
</gene>
<dbReference type="EMBL" id="JAFBXF010000006">
    <property type="protein sequence ID" value="MBM2417454.1"/>
    <property type="molecule type" value="Genomic_DNA"/>
</dbReference>
<keyword evidence="1" id="KW-0812">Transmembrane</keyword>
<dbReference type="GeneID" id="62639161"/>
<feature type="transmembrane region" description="Helical" evidence="1">
    <location>
        <begin position="76"/>
        <end position="95"/>
    </location>
</feature>
<protein>
    <submittedName>
        <fullName evidence="3">PH domain-containing protein</fullName>
    </submittedName>
</protein>
<feature type="transmembrane region" description="Helical" evidence="1">
    <location>
        <begin position="42"/>
        <end position="64"/>
    </location>
</feature>
<dbReference type="Pfam" id="PF03703">
    <property type="entry name" value="bPH_2"/>
    <property type="match status" value="1"/>
</dbReference>
<dbReference type="OrthoDB" id="7345733at2"/>
<dbReference type="EMBL" id="JAFBXE010000006">
    <property type="protein sequence ID" value="MBM2412786.1"/>
    <property type="molecule type" value="Genomic_DNA"/>
</dbReference>
<keyword evidence="6" id="KW-1185">Reference proteome</keyword>
<comment type="caution">
    <text evidence="3">The sequence shown here is derived from an EMBL/GenBank/DDBJ whole genome shotgun (WGS) entry which is preliminary data.</text>
</comment>
<dbReference type="Proteomes" id="UP000809440">
    <property type="component" value="Unassembled WGS sequence"/>
</dbReference>
<reference evidence="3 6" key="1">
    <citation type="submission" date="2021-01" db="EMBL/GenBank/DDBJ databases">
        <title>Diatom-associated Roseobacters Show Island Model of Population Structure.</title>
        <authorList>
            <person name="Qu L."/>
            <person name="Feng X."/>
            <person name="Chen Y."/>
            <person name="Li L."/>
            <person name="Wang X."/>
            <person name="Hu Z."/>
            <person name="Wang H."/>
            <person name="Luo H."/>
        </authorList>
    </citation>
    <scope>NUCLEOTIDE SEQUENCE</scope>
    <source>
        <strain evidence="4 6">CC28-63</strain>
        <strain evidence="3">CC28-69</strain>
    </source>
</reference>
<organism evidence="3 5">
    <name type="scientific">Marivita cryptomonadis</name>
    <dbReference type="NCBI Taxonomy" id="505252"/>
    <lineage>
        <taxon>Bacteria</taxon>
        <taxon>Pseudomonadati</taxon>
        <taxon>Pseudomonadota</taxon>
        <taxon>Alphaproteobacteria</taxon>
        <taxon>Rhodobacterales</taxon>
        <taxon>Roseobacteraceae</taxon>
        <taxon>Marivita</taxon>
    </lineage>
</organism>
<accession>A0A9Q2NZX6</accession>
<dbReference type="NCBIfam" id="NF040894">
    <property type="entry name" value="puhB_PGC"/>
    <property type="match status" value="1"/>
</dbReference>
<evidence type="ECO:0000256" key="1">
    <source>
        <dbReference type="SAM" id="Phobius"/>
    </source>
</evidence>
<evidence type="ECO:0000313" key="6">
    <source>
        <dbReference type="Proteomes" id="UP000809440"/>
    </source>
</evidence>
<name>A0A9Q2NZX6_9RHOB</name>
<sequence length="212" mass="23293">MPHDDFQVEPVKGLPETPPEGEVILWQGKPDWWALSKESLNLLWVAGYFVFLAAWRFVAVIDLMPLGQAIWASVPFLILGVIVCALLMGIAWAQAHYTVYTVTNRRIAMRIGAALTVTLNLPYTQVGSANLDLRKSGTGTIAFDLLGDTRISYLVCWPHVRPWRVSPTQPALRCIPEAEKIAAMISEAAQARVSTPQVERTSNVAPSAVAAE</sequence>
<feature type="domain" description="YdbS-like PH" evidence="2">
    <location>
        <begin position="98"/>
        <end position="183"/>
    </location>
</feature>
<evidence type="ECO:0000313" key="5">
    <source>
        <dbReference type="Proteomes" id="UP000755667"/>
    </source>
</evidence>
<dbReference type="InterPro" id="IPR054839">
    <property type="entry name" value="puhB_PGC"/>
</dbReference>
<proteinExistence type="predicted"/>
<dbReference type="AlphaFoldDB" id="A0A9Q2NZX6"/>
<evidence type="ECO:0000313" key="3">
    <source>
        <dbReference type="EMBL" id="MBM2412786.1"/>
    </source>
</evidence>